<keyword evidence="1" id="KW-1133">Transmembrane helix</keyword>
<sequence length="192" mass="21232">MKSLQLFYRVTIMLGTLVVGALAYRAYGPQLEKLEPLFNRAKQVLAEAWNEDSPGAETLETAETEPMGIDQSDFDRGDKLQPFPMDQPGGVVKHVDWEDQLPSPIETPEPAPSPVASVVRQLESMGVSDCSLNTWGDSGDFFRFRCSLPWISGLGTSVHFEAISEDPADAAQQVLNQVSQWRLAHASEQVLR</sequence>
<keyword evidence="3" id="KW-1185">Reference proteome</keyword>
<protein>
    <submittedName>
        <fullName evidence="2">Uncharacterized protein</fullName>
    </submittedName>
</protein>
<evidence type="ECO:0000256" key="1">
    <source>
        <dbReference type="SAM" id="Phobius"/>
    </source>
</evidence>
<evidence type="ECO:0000313" key="3">
    <source>
        <dbReference type="Proteomes" id="UP000315750"/>
    </source>
</evidence>
<keyword evidence="1" id="KW-0812">Transmembrane</keyword>
<evidence type="ECO:0000313" key="2">
    <source>
        <dbReference type="EMBL" id="QDU59172.1"/>
    </source>
</evidence>
<dbReference type="KEGG" id="amuc:Pan181_54130"/>
<dbReference type="OrthoDB" id="285677at2"/>
<feature type="transmembrane region" description="Helical" evidence="1">
    <location>
        <begin position="6"/>
        <end position="24"/>
    </location>
</feature>
<dbReference type="Proteomes" id="UP000315750">
    <property type="component" value="Chromosome"/>
</dbReference>
<accession>A0A518AWR4</accession>
<organism evidence="2 3">
    <name type="scientific">Aeoliella mucimassa</name>
    <dbReference type="NCBI Taxonomy" id="2527972"/>
    <lineage>
        <taxon>Bacteria</taxon>
        <taxon>Pseudomonadati</taxon>
        <taxon>Planctomycetota</taxon>
        <taxon>Planctomycetia</taxon>
        <taxon>Pirellulales</taxon>
        <taxon>Lacipirellulaceae</taxon>
        <taxon>Aeoliella</taxon>
    </lineage>
</organism>
<keyword evidence="1" id="KW-0472">Membrane</keyword>
<name>A0A518AWR4_9BACT</name>
<proteinExistence type="predicted"/>
<dbReference type="RefSeq" id="WP_145251901.1">
    <property type="nucleotide sequence ID" value="NZ_CP036278.1"/>
</dbReference>
<dbReference type="AlphaFoldDB" id="A0A518AWR4"/>
<gene>
    <name evidence="2" type="ORF">Pan181_54130</name>
</gene>
<reference evidence="2 3" key="1">
    <citation type="submission" date="2019-02" db="EMBL/GenBank/DDBJ databases">
        <title>Deep-cultivation of Planctomycetes and their phenomic and genomic characterization uncovers novel biology.</title>
        <authorList>
            <person name="Wiegand S."/>
            <person name="Jogler M."/>
            <person name="Boedeker C."/>
            <person name="Pinto D."/>
            <person name="Vollmers J."/>
            <person name="Rivas-Marin E."/>
            <person name="Kohn T."/>
            <person name="Peeters S.H."/>
            <person name="Heuer A."/>
            <person name="Rast P."/>
            <person name="Oberbeckmann S."/>
            <person name="Bunk B."/>
            <person name="Jeske O."/>
            <person name="Meyerdierks A."/>
            <person name="Storesund J.E."/>
            <person name="Kallscheuer N."/>
            <person name="Luecker S."/>
            <person name="Lage O.M."/>
            <person name="Pohl T."/>
            <person name="Merkel B.J."/>
            <person name="Hornburger P."/>
            <person name="Mueller R.-W."/>
            <person name="Bruemmer F."/>
            <person name="Labrenz M."/>
            <person name="Spormann A.M."/>
            <person name="Op den Camp H."/>
            <person name="Overmann J."/>
            <person name="Amann R."/>
            <person name="Jetten M.S.M."/>
            <person name="Mascher T."/>
            <person name="Medema M.H."/>
            <person name="Devos D.P."/>
            <person name="Kaster A.-K."/>
            <person name="Ovreas L."/>
            <person name="Rohde M."/>
            <person name="Galperin M.Y."/>
            <person name="Jogler C."/>
        </authorList>
    </citation>
    <scope>NUCLEOTIDE SEQUENCE [LARGE SCALE GENOMIC DNA]</scope>
    <source>
        <strain evidence="2 3">Pan181</strain>
    </source>
</reference>
<dbReference type="EMBL" id="CP036278">
    <property type="protein sequence ID" value="QDU59172.1"/>
    <property type="molecule type" value="Genomic_DNA"/>
</dbReference>